<keyword evidence="15" id="KW-1133">Transmembrane helix</keyword>
<dbReference type="FunFam" id="3.40.50.300:FF:000495">
    <property type="entry name" value="Fidgetin like 2"/>
    <property type="match status" value="1"/>
</dbReference>
<dbReference type="InterPro" id="IPR050304">
    <property type="entry name" value="MT-severing_AAA_ATPase"/>
</dbReference>
<name>A0A8D0C8H0_SALMN</name>
<dbReference type="FunFam" id="1.10.8.60:FF:000022">
    <property type="entry name" value="Fidgetin like 1"/>
    <property type="match status" value="1"/>
</dbReference>
<evidence type="ECO:0000259" key="16">
    <source>
        <dbReference type="SMART" id="SM00382"/>
    </source>
</evidence>
<protein>
    <recommendedName>
        <fullName evidence="13">Fidgetin</fullName>
    </recommendedName>
</protein>
<dbReference type="Ensembl" id="ENSSMRT00000018469.1">
    <property type="protein sequence ID" value="ENSSMRP00000015820.1"/>
    <property type="gene ID" value="ENSSMRG00000012302.1"/>
</dbReference>
<evidence type="ECO:0000256" key="10">
    <source>
        <dbReference type="ARBA" id="ARBA00023212"/>
    </source>
</evidence>
<keyword evidence="9" id="KW-0067">ATP-binding</keyword>
<dbReference type="GO" id="GO:0005524">
    <property type="term" value="F:ATP binding"/>
    <property type="evidence" value="ECO:0007669"/>
    <property type="project" value="UniProtKB-KW"/>
</dbReference>
<dbReference type="GO" id="GO:0016887">
    <property type="term" value="F:ATP hydrolysis activity"/>
    <property type="evidence" value="ECO:0007669"/>
    <property type="project" value="InterPro"/>
</dbReference>
<feature type="compositionally biased region" description="Pro residues" evidence="14">
    <location>
        <begin position="262"/>
        <end position="273"/>
    </location>
</feature>
<organism evidence="17 18">
    <name type="scientific">Salvator merianae</name>
    <name type="common">Argentine black and white tegu</name>
    <name type="synonym">Tupinambis merianae</name>
    <dbReference type="NCBI Taxonomy" id="96440"/>
    <lineage>
        <taxon>Eukaryota</taxon>
        <taxon>Metazoa</taxon>
        <taxon>Chordata</taxon>
        <taxon>Craniata</taxon>
        <taxon>Vertebrata</taxon>
        <taxon>Euteleostomi</taxon>
        <taxon>Lepidosauria</taxon>
        <taxon>Squamata</taxon>
        <taxon>Bifurcata</taxon>
        <taxon>Unidentata</taxon>
        <taxon>Episquamata</taxon>
        <taxon>Laterata</taxon>
        <taxon>Teiioidea</taxon>
        <taxon>Teiidae</taxon>
        <taxon>Salvator</taxon>
    </lineage>
</organism>
<keyword evidence="18" id="KW-1185">Reference proteome</keyword>
<keyword evidence="8" id="KW-0498">Mitosis</keyword>
<keyword evidence="6" id="KW-0493">Microtubule</keyword>
<evidence type="ECO:0000256" key="13">
    <source>
        <dbReference type="ARBA" id="ARBA00071323"/>
    </source>
</evidence>
<feature type="region of interest" description="Disordered" evidence="14">
    <location>
        <begin position="999"/>
        <end position="1022"/>
    </location>
</feature>
<evidence type="ECO:0000256" key="8">
    <source>
        <dbReference type="ARBA" id="ARBA00022776"/>
    </source>
</evidence>
<sequence length="1022" mass="111576">MHWTPEHAQPLNQWPEQHLDVSSTTSSPAHKSDLYHSNRQRFNYAWANDDISALTASNLLKRYAEKYSGVLDSPYDRPSALNSYGDGAFGPLNGQKGEMDPWPMTHSAEGAYSLTPMHDGLSSSKGIVPPSVTPGNGLGTSPAVSSNLSDSVYPGNTCGGPATSGSLGASQEYPSGYSGAYLPSSYCSQPASALPPPHPSTLHSSGLLQPSHPSTTLVPGYSSSGAMYNYASGTYPPQPGYSTIHPPHPSASYLPSGIAAPTPIPPSSRPPVVPGYSYQSPLTVPPLSGESGNSLKRKAFDITGGEEDSEGRYRKYSYEQPKSPFQMSDSGECRGNGFNRSSEVPFKGGKRPAGAATATTVASEEPVGKYNSQSMKGLVSPAYTVGEATLRPNENFEKFTPPTANGERGGDSFSLRMQPKPPAFGSDSSSQTVEEQLKTMDPFVLELVNNKIIDCSPPVQWTDIAGQVSVKAAIEEELVWPILRPGAYTGASRPPKTILLFGPRGVGKTLLSRCISTQLGSTLLKLSGTALVSKWKAEAEKILQTTFFVSNCRQPAVILFTDIESVLEDAAILKSQLLSYLDNLATSGDQNVVVIATTTRPGNLDEATQRRFAKRFYISPPDNIARRQILHHALAQQNYCLSEREMASIVQLTESFSGSELLQLCQQAGANKLQSLPGQLQPTSYKDFENIFCKIHPAVSQKELDLAISSPSPSPGSLLMLSILGIALFSLMSPSLSDDTVADDIGSHMMGRISDLLSPEECQAFYAKLTSPEENVNGELSVLSEDRNPIRRRRDITSAEQCKGTLSHWLKTEGDTLYWDCLSRALQAIGRSDVYLELGKNLNQDKNLEIKKNVEDYHKTVKHLTASLLLEENEISRNEELRGQQGRLRREEEASRMEFALGDWEDLELIIDRKPLPPYNRSLFEWVTPVVTGVVGGFLTSFVLVALAVYSFFWILHQGSSAPTSPSYNSVPDMIFRSPSPKCGAIYYTYRQLDELNKYSSELPEDEEEDYNEEDEDEDDKS</sequence>
<evidence type="ECO:0000256" key="9">
    <source>
        <dbReference type="ARBA" id="ARBA00022840"/>
    </source>
</evidence>
<dbReference type="Gene3D" id="1.10.8.60">
    <property type="match status" value="1"/>
</dbReference>
<dbReference type="GO" id="GO:0005874">
    <property type="term" value="C:microtubule"/>
    <property type="evidence" value="ECO:0007669"/>
    <property type="project" value="UniProtKB-KW"/>
</dbReference>
<dbReference type="SMART" id="SM00382">
    <property type="entry name" value="AAA"/>
    <property type="match status" value="1"/>
</dbReference>
<keyword evidence="12" id="KW-0131">Cell cycle</keyword>
<feature type="transmembrane region" description="Helical" evidence="15">
    <location>
        <begin position="923"/>
        <end position="956"/>
    </location>
</feature>
<keyword evidence="10" id="KW-0206">Cytoskeleton</keyword>
<dbReference type="AlphaFoldDB" id="A0A8D0C8H0"/>
<feature type="compositionally biased region" description="Polar residues" evidence="14">
    <location>
        <begin position="10"/>
        <end position="29"/>
    </location>
</feature>
<evidence type="ECO:0000256" key="11">
    <source>
        <dbReference type="ARBA" id="ARBA00023242"/>
    </source>
</evidence>
<evidence type="ECO:0000256" key="1">
    <source>
        <dbReference type="ARBA" id="ARBA00004109"/>
    </source>
</evidence>
<comment type="subcellular location">
    <subcellularLocation>
        <location evidence="2">Cytoplasm</location>
        <location evidence="2">Cytoskeleton</location>
        <location evidence="2">Microtubule organizing center</location>
        <location evidence="2">Centrosome</location>
    </subcellularLocation>
    <subcellularLocation>
        <location evidence="1">Nucleus matrix</location>
    </subcellularLocation>
</comment>
<dbReference type="Ensembl" id="ENSSMRT00000018471.1">
    <property type="protein sequence ID" value="ENSSMRP00000015822.1"/>
    <property type="gene ID" value="ENSSMRG00000012302.1"/>
</dbReference>
<evidence type="ECO:0000256" key="7">
    <source>
        <dbReference type="ARBA" id="ARBA00022741"/>
    </source>
</evidence>
<comment type="similarity">
    <text evidence="3">Belongs to the AAA ATPase family.</text>
</comment>
<keyword evidence="15" id="KW-0812">Transmembrane</keyword>
<keyword evidence="5" id="KW-0132">Cell division</keyword>
<feature type="compositionally biased region" description="Acidic residues" evidence="14">
    <location>
        <begin position="1003"/>
        <end position="1022"/>
    </location>
</feature>
<feature type="domain" description="AAA+ ATPase" evidence="16">
    <location>
        <begin position="494"/>
        <end position="622"/>
    </location>
</feature>
<dbReference type="GO" id="GO:0051301">
    <property type="term" value="P:cell division"/>
    <property type="evidence" value="ECO:0007669"/>
    <property type="project" value="UniProtKB-KW"/>
</dbReference>
<evidence type="ECO:0000313" key="18">
    <source>
        <dbReference type="Proteomes" id="UP000694421"/>
    </source>
</evidence>
<dbReference type="SUPFAM" id="SSF52540">
    <property type="entry name" value="P-loop containing nucleoside triphosphate hydrolases"/>
    <property type="match status" value="1"/>
</dbReference>
<evidence type="ECO:0000256" key="12">
    <source>
        <dbReference type="ARBA" id="ARBA00023306"/>
    </source>
</evidence>
<reference evidence="17" key="1">
    <citation type="submission" date="2025-05" db="UniProtKB">
        <authorList>
            <consortium name="Ensembl"/>
        </authorList>
    </citation>
    <scope>IDENTIFICATION</scope>
</reference>
<dbReference type="InterPro" id="IPR003593">
    <property type="entry name" value="AAA+_ATPase"/>
</dbReference>
<dbReference type="Gene3D" id="3.40.50.300">
    <property type="entry name" value="P-loop containing nucleotide triphosphate hydrolases"/>
    <property type="match status" value="1"/>
</dbReference>
<feature type="region of interest" description="Disordered" evidence="14">
    <location>
        <begin position="1"/>
        <end position="33"/>
    </location>
</feature>
<dbReference type="InterPro" id="IPR027417">
    <property type="entry name" value="P-loop_NTPase"/>
</dbReference>
<evidence type="ECO:0000256" key="14">
    <source>
        <dbReference type="SAM" id="MobiDB-lite"/>
    </source>
</evidence>
<evidence type="ECO:0000256" key="4">
    <source>
        <dbReference type="ARBA" id="ARBA00022490"/>
    </source>
</evidence>
<keyword evidence="11" id="KW-0539">Nucleus</keyword>
<feature type="region of interest" description="Disordered" evidence="14">
    <location>
        <begin position="394"/>
        <end position="413"/>
    </location>
</feature>
<dbReference type="GO" id="GO:0005813">
    <property type="term" value="C:centrosome"/>
    <property type="evidence" value="ECO:0007669"/>
    <property type="project" value="UniProtKB-SubCell"/>
</dbReference>
<evidence type="ECO:0000313" key="17">
    <source>
        <dbReference type="Ensembl" id="ENSSMRP00000015820.1"/>
    </source>
</evidence>
<dbReference type="GO" id="GO:0016363">
    <property type="term" value="C:nuclear matrix"/>
    <property type="evidence" value="ECO:0007669"/>
    <property type="project" value="UniProtKB-SubCell"/>
</dbReference>
<keyword evidence="4" id="KW-0963">Cytoplasm</keyword>
<evidence type="ECO:0000256" key="2">
    <source>
        <dbReference type="ARBA" id="ARBA00004300"/>
    </source>
</evidence>
<feature type="region of interest" description="Disordered" evidence="14">
    <location>
        <begin position="239"/>
        <end position="333"/>
    </location>
</feature>
<dbReference type="PANTHER" id="PTHR23074:SF33">
    <property type="entry name" value="FIDGETIN-LIKE PROTEIN 2"/>
    <property type="match status" value="1"/>
</dbReference>
<evidence type="ECO:0000256" key="3">
    <source>
        <dbReference type="ARBA" id="ARBA00006914"/>
    </source>
</evidence>
<dbReference type="OMA" id="NAFCKIR"/>
<dbReference type="GeneTree" id="ENSGT00940000161971"/>
<evidence type="ECO:0000256" key="6">
    <source>
        <dbReference type="ARBA" id="ARBA00022701"/>
    </source>
</evidence>
<dbReference type="Pfam" id="PF00004">
    <property type="entry name" value="AAA"/>
    <property type="match status" value="1"/>
</dbReference>
<evidence type="ECO:0000256" key="5">
    <source>
        <dbReference type="ARBA" id="ARBA00022618"/>
    </source>
</evidence>
<evidence type="ECO:0000256" key="15">
    <source>
        <dbReference type="SAM" id="Phobius"/>
    </source>
</evidence>
<proteinExistence type="inferred from homology"/>
<dbReference type="InterPro" id="IPR003959">
    <property type="entry name" value="ATPase_AAA_core"/>
</dbReference>
<feature type="region of interest" description="Disordered" evidence="14">
    <location>
        <begin position="188"/>
        <end position="219"/>
    </location>
</feature>
<dbReference type="PANTHER" id="PTHR23074">
    <property type="entry name" value="AAA DOMAIN-CONTAINING"/>
    <property type="match status" value="1"/>
</dbReference>
<keyword evidence="15" id="KW-0472">Membrane</keyword>
<dbReference type="Proteomes" id="UP000694421">
    <property type="component" value="Unplaced"/>
</dbReference>
<feature type="compositionally biased region" description="Polar residues" evidence="14">
    <location>
        <begin position="206"/>
        <end position="219"/>
    </location>
</feature>
<keyword evidence="7" id="KW-0547">Nucleotide-binding</keyword>
<accession>A0A8D0C8H0</accession>
<dbReference type="GO" id="GO:0008568">
    <property type="term" value="F:microtubule severing ATPase activity"/>
    <property type="evidence" value="ECO:0007669"/>
    <property type="project" value="TreeGrafter"/>
</dbReference>